<dbReference type="PANTHER" id="PTHR34849">
    <property type="entry name" value="SSL5025 PROTEIN"/>
    <property type="match status" value="1"/>
</dbReference>
<dbReference type="AlphaFoldDB" id="A0A1F4UDJ4"/>
<comment type="caution">
    <text evidence="1">The sequence shown here is derived from an EMBL/GenBank/DDBJ whole genome shotgun (WGS) entry which is preliminary data.</text>
</comment>
<evidence type="ECO:0008006" key="3">
    <source>
        <dbReference type="Google" id="ProtNLM"/>
    </source>
</evidence>
<evidence type="ECO:0000313" key="1">
    <source>
        <dbReference type="EMBL" id="OGC43002.1"/>
    </source>
</evidence>
<proteinExistence type="predicted"/>
<dbReference type="InterPro" id="IPR009057">
    <property type="entry name" value="Homeodomain-like_sf"/>
</dbReference>
<dbReference type="EMBL" id="MEUM01000041">
    <property type="protein sequence ID" value="OGC43002.1"/>
    <property type="molecule type" value="Genomic_DNA"/>
</dbReference>
<organism evidence="1 2">
    <name type="scientific">candidate division WOR-3 bacterium RBG_13_43_14</name>
    <dbReference type="NCBI Taxonomy" id="1802590"/>
    <lineage>
        <taxon>Bacteria</taxon>
        <taxon>Bacteria division WOR-3</taxon>
    </lineage>
</organism>
<protein>
    <recommendedName>
        <fullName evidence="3">Antitoxin</fullName>
    </recommendedName>
</protein>
<dbReference type="InterPro" id="IPR007367">
    <property type="entry name" value="DUF433"/>
</dbReference>
<reference evidence="1 2" key="1">
    <citation type="journal article" date="2016" name="Nat. Commun.">
        <title>Thousands of microbial genomes shed light on interconnected biogeochemical processes in an aquifer system.</title>
        <authorList>
            <person name="Anantharaman K."/>
            <person name="Brown C.T."/>
            <person name="Hug L.A."/>
            <person name="Sharon I."/>
            <person name="Castelle C.J."/>
            <person name="Probst A.J."/>
            <person name="Thomas B.C."/>
            <person name="Singh A."/>
            <person name="Wilkins M.J."/>
            <person name="Karaoz U."/>
            <person name="Brodie E.L."/>
            <person name="Williams K.H."/>
            <person name="Hubbard S.S."/>
            <person name="Banfield J.F."/>
        </authorList>
    </citation>
    <scope>NUCLEOTIDE SEQUENCE [LARGE SCALE GENOMIC DNA]</scope>
</reference>
<dbReference type="Pfam" id="PF04255">
    <property type="entry name" value="DUF433"/>
    <property type="match status" value="1"/>
</dbReference>
<dbReference type="Proteomes" id="UP000177025">
    <property type="component" value="Unassembled WGS sequence"/>
</dbReference>
<dbReference type="Gene3D" id="1.10.10.10">
    <property type="entry name" value="Winged helix-like DNA-binding domain superfamily/Winged helix DNA-binding domain"/>
    <property type="match status" value="1"/>
</dbReference>
<gene>
    <name evidence="1" type="ORF">A2Y85_02985</name>
</gene>
<accession>A0A1F4UDJ4</accession>
<feature type="non-terminal residue" evidence="1">
    <location>
        <position position="1"/>
    </location>
</feature>
<name>A0A1F4UDJ4_UNCW3</name>
<dbReference type="PANTHER" id="PTHR34849:SF1">
    <property type="entry name" value="SLR0770 PROTEIN"/>
    <property type="match status" value="1"/>
</dbReference>
<evidence type="ECO:0000313" key="2">
    <source>
        <dbReference type="Proteomes" id="UP000177025"/>
    </source>
</evidence>
<sequence length="87" mass="10265">TTKTKHPYIERKKAIGRGRPVIKNTRTSVKNLITYYKMGYTPEEIQYELPHLSLAQVHDAISFYYDNKLEIDKEIAQDTEEIVKKKH</sequence>
<dbReference type="InterPro" id="IPR036388">
    <property type="entry name" value="WH-like_DNA-bd_sf"/>
</dbReference>
<dbReference type="SUPFAM" id="SSF46689">
    <property type="entry name" value="Homeodomain-like"/>
    <property type="match status" value="1"/>
</dbReference>